<dbReference type="GO" id="GO:0006508">
    <property type="term" value="P:proteolysis"/>
    <property type="evidence" value="ECO:0007669"/>
    <property type="project" value="UniProtKB-KW"/>
</dbReference>
<dbReference type="PANTHER" id="PTHR10795">
    <property type="entry name" value="PROPROTEIN CONVERTASE SUBTILISIN/KEXIN"/>
    <property type="match status" value="1"/>
</dbReference>
<dbReference type="Gene3D" id="3.40.50.200">
    <property type="entry name" value="Peptidase S8/S53 domain"/>
    <property type="match status" value="2"/>
</dbReference>
<evidence type="ECO:0000256" key="6">
    <source>
        <dbReference type="PROSITE-ProRule" id="PRU01240"/>
    </source>
</evidence>
<evidence type="ECO:0000259" key="8">
    <source>
        <dbReference type="Pfam" id="PF17766"/>
    </source>
</evidence>
<sequence>MVNYICSKIVGARYYVLGDDSARDFEGHGSHTASIAAGNNVKNASFYGLAHGTARGGVPSARIAVYKVCSIVGCREEDILAGFDDAIADGVDIISVSLGGLFFVELEYDTIAIASFHATQKGVLTVHSAGNEDKNLVQGKILLCNNTFNDDIIEDVKRVGARGLIYLSDDYVSDVVPYATSTLNSQQFHLVESYINSTKLAQANILTSEAIRSSNAPTVATFSSRGPNPIFPDILKPDISAPGVEILAAYSAAASPSYYPNLDGRSVGYNILSGTSMSCPHVTGAAAYVKSLHPNWSPSAIKSALMTTAWQMNASDAEFSYGAGHLNPSKAAHPGLVYETFKADYIKMICGLNISSSALKKIFTDNSTCTKVVPIYTKDLNYPTITSQVPKQKLFRISFSRTVTNVGLSNSTYKATIHKTTTQLKVSVKPNILSFKALNERKSFVVTVNGGRIRGMISTSLEWFDGIHVVRSPIVIYT</sequence>
<feature type="domain" description="Subtilisin-like protease fibronectin type-III" evidence="8">
    <location>
        <begin position="379"/>
        <end position="476"/>
    </location>
</feature>
<keyword evidence="2" id="KW-0645">Protease</keyword>
<dbReference type="Pfam" id="PF00082">
    <property type="entry name" value="Peptidase_S8"/>
    <property type="match status" value="1"/>
</dbReference>
<dbReference type="Pfam" id="PF17766">
    <property type="entry name" value="fn3_6"/>
    <property type="match status" value="1"/>
</dbReference>
<evidence type="ECO:0000256" key="3">
    <source>
        <dbReference type="ARBA" id="ARBA00022729"/>
    </source>
</evidence>
<evidence type="ECO:0000259" key="7">
    <source>
        <dbReference type="Pfam" id="PF00082"/>
    </source>
</evidence>
<dbReference type="InterPro" id="IPR015500">
    <property type="entry name" value="Peptidase_S8_subtilisin-rel"/>
</dbReference>
<protein>
    <recommendedName>
        <fullName evidence="11">Cucumisin</fullName>
    </recommendedName>
</protein>
<dbReference type="Gene3D" id="2.60.40.2310">
    <property type="match status" value="1"/>
</dbReference>
<keyword evidence="5" id="KW-0720">Serine protease</keyword>
<organism evidence="9 10">
    <name type="scientific">Cinchona calisaya</name>
    <dbReference type="NCBI Taxonomy" id="153742"/>
    <lineage>
        <taxon>Eukaryota</taxon>
        <taxon>Viridiplantae</taxon>
        <taxon>Streptophyta</taxon>
        <taxon>Embryophyta</taxon>
        <taxon>Tracheophyta</taxon>
        <taxon>Spermatophyta</taxon>
        <taxon>Magnoliopsida</taxon>
        <taxon>eudicotyledons</taxon>
        <taxon>Gunneridae</taxon>
        <taxon>Pentapetalae</taxon>
        <taxon>asterids</taxon>
        <taxon>lamiids</taxon>
        <taxon>Gentianales</taxon>
        <taxon>Rubiaceae</taxon>
        <taxon>Cinchonoideae</taxon>
        <taxon>Cinchoneae</taxon>
        <taxon>Cinchona</taxon>
    </lineage>
</organism>
<dbReference type="InterPro" id="IPR000209">
    <property type="entry name" value="Peptidase_S8/S53_dom"/>
</dbReference>
<comment type="similarity">
    <text evidence="1 6">Belongs to the peptidase S8 family.</text>
</comment>
<keyword evidence="4" id="KW-0378">Hydrolase</keyword>
<dbReference type="InterPro" id="IPR036852">
    <property type="entry name" value="Peptidase_S8/S53_dom_sf"/>
</dbReference>
<dbReference type="AlphaFoldDB" id="A0ABD2Y671"/>
<keyword evidence="3" id="KW-0732">Signal</keyword>
<comment type="caution">
    <text evidence="9">The sequence shown here is derived from an EMBL/GenBank/DDBJ whole genome shotgun (WGS) entry which is preliminary data.</text>
</comment>
<evidence type="ECO:0008006" key="11">
    <source>
        <dbReference type="Google" id="ProtNLM"/>
    </source>
</evidence>
<reference evidence="9 10" key="1">
    <citation type="submission" date="2024-11" db="EMBL/GenBank/DDBJ databases">
        <title>A near-complete genome assembly of Cinchona calisaya.</title>
        <authorList>
            <person name="Lian D.C."/>
            <person name="Zhao X.W."/>
            <person name="Wei L."/>
        </authorList>
    </citation>
    <scope>NUCLEOTIDE SEQUENCE [LARGE SCALE GENOMIC DNA]</scope>
    <source>
        <tissue evidence="9">Nenye</tissue>
    </source>
</reference>
<dbReference type="PROSITE" id="PS51892">
    <property type="entry name" value="SUBTILASE"/>
    <property type="match status" value="1"/>
</dbReference>
<evidence type="ECO:0000256" key="5">
    <source>
        <dbReference type="ARBA" id="ARBA00022825"/>
    </source>
</evidence>
<dbReference type="InterPro" id="IPR045051">
    <property type="entry name" value="SBT"/>
</dbReference>
<proteinExistence type="inferred from homology"/>
<keyword evidence="10" id="KW-1185">Reference proteome</keyword>
<comment type="caution">
    <text evidence="6">Lacks conserved residue(s) required for the propagation of feature annotation.</text>
</comment>
<evidence type="ECO:0000313" key="9">
    <source>
        <dbReference type="EMBL" id="KAL3501334.1"/>
    </source>
</evidence>
<accession>A0ABD2Y671</accession>
<evidence type="ECO:0000256" key="1">
    <source>
        <dbReference type="ARBA" id="ARBA00011073"/>
    </source>
</evidence>
<dbReference type="EMBL" id="JBJUIK010000015">
    <property type="protein sequence ID" value="KAL3501334.1"/>
    <property type="molecule type" value="Genomic_DNA"/>
</dbReference>
<dbReference type="PRINTS" id="PR00723">
    <property type="entry name" value="SUBTILISIN"/>
</dbReference>
<dbReference type="GO" id="GO:0008236">
    <property type="term" value="F:serine-type peptidase activity"/>
    <property type="evidence" value="ECO:0007669"/>
    <property type="project" value="UniProtKB-KW"/>
</dbReference>
<dbReference type="SUPFAM" id="SSF52743">
    <property type="entry name" value="Subtilisin-like"/>
    <property type="match status" value="1"/>
</dbReference>
<evidence type="ECO:0000256" key="2">
    <source>
        <dbReference type="ARBA" id="ARBA00022670"/>
    </source>
</evidence>
<dbReference type="PROSITE" id="PS00138">
    <property type="entry name" value="SUBTILASE_SER"/>
    <property type="match status" value="1"/>
</dbReference>
<name>A0ABD2Y671_9GENT</name>
<dbReference type="InterPro" id="IPR041469">
    <property type="entry name" value="Subtilisin-like_FN3"/>
</dbReference>
<evidence type="ECO:0000313" key="10">
    <source>
        <dbReference type="Proteomes" id="UP001630127"/>
    </source>
</evidence>
<evidence type="ECO:0000256" key="4">
    <source>
        <dbReference type="ARBA" id="ARBA00022801"/>
    </source>
</evidence>
<dbReference type="Proteomes" id="UP001630127">
    <property type="component" value="Unassembled WGS sequence"/>
</dbReference>
<feature type="domain" description="Peptidase S8/S53" evidence="7">
    <location>
        <begin position="17"/>
        <end position="322"/>
    </location>
</feature>
<dbReference type="InterPro" id="IPR023828">
    <property type="entry name" value="Peptidase_S8_Ser-AS"/>
</dbReference>
<dbReference type="Gene3D" id="3.50.30.30">
    <property type="match status" value="1"/>
</dbReference>
<gene>
    <name evidence="9" type="ORF">ACH5RR_035783</name>
</gene>